<keyword evidence="1" id="KW-1133">Transmembrane helix</keyword>
<evidence type="ECO:0000313" key="2">
    <source>
        <dbReference type="EMBL" id="PSJ06194.1"/>
    </source>
</evidence>
<dbReference type="PANTHER" id="PTHR34548:SF2">
    <property type="entry name" value="PROTEIN TIC 21, CHLOROPLASTIC"/>
    <property type="match status" value="1"/>
</dbReference>
<dbReference type="PANTHER" id="PTHR34548">
    <property type="entry name" value="PROTEIN TIC 21, CHLOROPLASTIC"/>
    <property type="match status" value="1"/>
</dbReference>
<proteinExistence type="predicted"/>
<organism evidence="2 3">
    <name type="scientific">Cyanobium usitatum str. Tous</name>
    <dbReference type="NCBI Taxonomy" id="2116684"/>
    <lineage>
        <taxon>Bacteria</taxon>
        <taxon>Bacillati</taxon>
        <taxon>Cyanobacteriota</taxon>
        <taxon>Cyanophyceae</taxon>
        <taxon>Synechococcales</taxon>
        <taxon>Prochlorococcaceae</taxon>
        <taxon>Cyanobium</taxon>
    </lineage>
</organism>
<evidence type="ECO:0000313" key="3">
    <source>
        <dbReference type="Proteomes" id="UP000243002"/>
    </source>
</evidence>
<dbReference type="InterPro" id="IPR022051">
    <property type="entry name" value="DUF3611"/>
</dbReference>
<name>A0A2P7MY85_9CYAN</name>
<dbReference type="AlphaFoldDB" id="A0A2P7MY85"/>
<dbReference type="EMBL" id="PXXO01000004">
    <property type="protein sequence ID" value="PSJ06194.1"/>
    <property type="molecule type" value="Genomic_DNA"/>
</dbReference>
<keyword evidence="3" id="KW-1185">Reference proteome</keyword>
<accession>A0A2P7MY85</accession>
<dbReference type="RefSeq" id="WP_106502228.1">
    <property type="nucleotide sequence ID" value="NZ_PXXO01000004.1"/>
</dbReference>
<feature type="transmembrane region" description="Helical" evidence="1">
    <location>
        <begin position="58"/>
        <end position="80"/>
    </location>
</feature>
<feature type="transmembrane region" description="Helical" evidence="1">
    <location>
        <begin position="162"/>
        <end position="186"/>
    </location>
</feature>
<evidence type="ECO:0008006" key="4">
    <source>
        <dbReference type="Google" id="ProtNLM"/>
    </source>
</evidence>
<keyword evidence="1" id="KW-0472">Membrane</keyword>
<comment type="caution">
    <text evidence="2">The sequence shown here is derived from an EMBL/GenBank/DDBJ whole genome shotgun (WGS) entry which is preliminary data.</text>
</comment>
<dbReference type="Pfam" id="PF12263">
    <property type="entry name" value="DUF3611"/>
    <property type="match status" value="1"/>
</dbReference>
<keyword evidence="1" id="KW-0812">Transmembrane</keyword>
<sequence>MADRLDLQLIAAALRRLGWIRLWSQVVLGVVVVGVLLFNNIGGRLAANSARALGLGPGISLTTIAFLLLLWCIWQSWLVVRCGRALNSPVRPSKGETSRLIKRGVLADLAGITLAVLGYQSLAGSLFVQASQQVPGFFGAQIQATPGVAGRVIGLPITSIEMLAVLGNTQVLFAHLIGLWISLWLLQRVYRTA</sequence>
<evidence type="ECO:0000256" key="1">
    <source>
        <dbReference type="SAM" id="Phobius"/>
    </source>
</evidence>
<feature type="transmembrane region" description="Helical" evidence="1">
    <location>
        <begin position="20"/>
        <end position="38"/>
    </location>
</feature>
<protein>
    <recommendedName>
        <fullName evidence="4">DUF3611 domain-containing protein</fullName>
    </recommendedName>
</protein>
<dbReference type="Proteomes" id="UP000243002">
    <property type="component" value="Unassembled WGS sequence"/>
</dbReference>
<dbReference type="OrthoDB" id="5766633at2"/>
<gene>
    <name evidence="2" type="ORF">C7K55_04450</name>
</gene>
<reference evidence="2 3" key="1">
    <citation type="journal article" date="2018" name="Environ. Microbiol.">
        <title>Ecological and genomic features of two widespread freshwater picocyanobacteria.</title>
        <authorList>
            <person name="Cabello-Yeves P.J."/>
            <person name="Picazo A."/>
            <person name="Camacho A."/>
            <person name="Callieri C."/>
            <person name="Rosselli R."/>
            <person name="Roda-Garcia J.J."/>
            <person name="Coutinho F.H."/>
            <person name="Rodriguez-Valera F."/>
        </authorList>
    </citation>
    <scope>NUCLEOTIDE SEQUENCE [LARGE SCALE GENOMIC DNA]</scope>
    <source>
        <strain evidence="2 3">Tous</strain>
    </source>
</reference>